<evidence type="ECO:0000313" key="2">
    <source>
        <dbReference type="EMBL" id="VVD30993.1"/>
    </source>
</evidence>
<organism evidence="2 3">
    <name type="scientific">Paraburkholderia dioscoreae</name>
    <dbReference type="NCBI Taxonomy" id="2604047"/>
    <lineage>
        <taxon>Bacteria</taxon>
        <taxon>Pseudomonadati</taxon>
        <taxon>Pseudomonadota</taxon>
        <taxon>Betaproteobacteria</taxon>
        <taxon>Burkholderiales</taxon>
        <taxon>Burkholderiaceae</taxon>
        <taxon>Paraburkholderia</taxon>
    </lineage>
</organism>
<sequence length="143" mass="15816">MLSSIVIAFFAGRLSTHTEQSTAVVQSTSRFSSRALALEFLTWSLVVLTASALLWVVAPYVVSAVHRFCPSAGAYLTLTPPHFASAAECNWFIVKRVMVGYFGLCVAALLVFAFWFAVHRRFSARLHTGVTRWSVILDEQGDE</sequence>
<reference evidence="2 3" key="1">
    <citation type="submission" date="2019-08" db="EMBL/GenBank/DDBJ databases">
        <authorList>
            <person name="Herpell B J."/>
        </authorList>
    </citation>
    <scope>NUCLEOTIDE SEQUENCE [LARGE SCALE GENOMIC DNA]</scope>
    <source>
        <strain evidence="3">Msb3</strain>
        <plasmid evidence="2 3">pI</plasmid>
    </source>
</reference>
<dbReference type="EMBL" id="LR699555">
    <property type="protein sequence ID" value="VVD30993.1"/>
    <property type="molecule type" value="Genomic_DNA"/>
</dbReference>
<dbReference type="Proteomes" id="UP000325811">
    <property type="component" value="Plasmid pI"/>
</dbReference>
<evidence type="ECO:0000313" key="3">
    <source>
        <dbReference type="Proteomes" id="UP000325811"/>
    </source>
</evidence>
<evidence type="ECO:0000256" key="1">
    <source>
        <dbReference type="SAM" id="Phobius"/>
    </source>
</evidence>
<keyword evidence="2" id="KW-0614">Plasmid</keyword>
<dbReference type="AlphaFoldDB" id="A0A5Q4ZEA1"/>
<name>A0A5Q4ZEA1_9BURK</name>
<dbReference type="KEGG" id="pdio:PDMSB3_0157.2"/>
<protein>
    <recommendedName>
        <fullName evidence="4">Transmembrane protein</fullName>
    </recommendedName>
</protein>
<proteinExistence type="predicted"/>
<keyword evidence="1" id="KW-1133">Transmembrane helix</keyword>
<feature type="transmembrane region" description="Helical" evidence="1">
    <location>
        <begin position="99"/>
        <end position="118"/>
    </location>
</feature>
<feature type="transmembrane region" description="Helical" evidence="1">
    <location>
        <begin position="40"/>
        <end position="62"/>
    </location>
</feature>
<keyword evidence="1" id="KW-0472">Membrane</keyword>
<evidence type="ECO:0008006" key="4">
    <source>
        <dbReference type="Google" id="ProtNLM"/>
    </source>
</evidence>
<keyword evidence="1" id="KW-0812">Transmembrane</keyword>
<keyword evidence="3" id="KW-1185">Reference proteome</keyword>
<dbReference type="RefSeq" id="WP_165189952.1">
    <property type="nucleotide sequence ID" value="NZ_LR699555.1"/>
</dbReference>
<gene>
    <name evidence="2" type="ORF">PDMSB3_0157</name>
</gene>
<accession>A0A5Q4ZEA1</accession>
<geneLocation type="plasmid" evidence="2 3">
    <name>pI</name>
</geneLocation>